<sequence length="237" mass="26663">MEFPVLVHDTELPPTWVEDSTKVARWDDPEQRDSYCWECEGLAEKYICQHEQLVHPSIWKELSIPASIDPMLTLVRPPTTLQPAATLQGAASSGGMVDPIHEYTYQGDDEDTPAPSRGVTPVRDLEKGDGDEYSPRRLRSTPRGSKHGSPKKARQSKTNGEPRASSSTPMPRTPKTPRRNRDKRLSPREIFGGKAFGEGFYTPLVPLRRRKQKGPETPKKPSRFSMEALSKSWGLEE</sequence>
<organism evidence="2 3">
    <name type="scientific">Serendipita vermifera MAFF 305830</name>
    <dbReference type="NCBI Taxonomy" id="933852"/>
    <lineage>
        <taxon>Eukaryota</taxon>
        <taxon>Fungi</taxon>
        <taxon>Dikarya</taxon>
        <taxon>Basidiomycota</taxon>
        <taxon>Agaricomycotina</taxon>
        <taxon>Agaricomycetes</taxon>
        <taxon>Sebacinales</taxon>
        <taxon>Serendipitaceae</taxon>
        <taxon>Serendipita</taxon>
    </lineage>
</organism>
<name>A0A0C3B5J5_SERVB</name>
<dbReference type="Proteomes" id="UP000054097">
    <property type="component" value="Unassembled WGS sequence"/>
</dbReference>
<feature type="compositionally biased region" description="Basic and acidic residues" evidence="1">
    <location>
        <begin position="123"/>
        <end position="135"/>
    </location>
</feature>
<evidence type="ECO:0000256" key="1">
    <source>
        <dbReference type="SAM" id="MobiDB-lite"/>
    </source>
</evidence>
<feature type="region of interest" description="Disordered" evidence="1">
    <location>
        <begin position="87"/>
        <end position="237"/>
    </location>
</feature>
<gene>
    <name evidence="2" type="ORF">M408DRAFT_25211</name>
</gene>
<feature type="compositionally biased region" description="Basic residues" evidence="1">
    <location>
        <begin position="136"/>
        <end position="155"/>
    </location>
</feature>
<accession>A0A0C3B5J5</accession>
<dbReference type="AlphaFoldDB" id="A0A0C3B5J5"/>
<evidence type="ECO:0000313" key="2">
    <source>
        <dbReference type="EMBL" id="KIM26741.1"/>
    </source>
</evidence>
<evidence type="ECO:0000313" key="3">
    <source>
        <dbReference type="Proteomes" id="UP000054097"/>
    </source>
</evidence>
<reference evidence="2 3" key="1">
    <citation type="submission" date="2014-04" db="EMBL/GenBank/DDBJ databases">
        <authorList>
            <consortium name="DOE Joint Genome Institute"/>
            <person name="Kuo A."/>
            <person name="Zuccaro A."/>
            <person name="Kohler A."/>
            <person name="Nagy L.G."/>
            <person name="Floudas D."/>
            <person name="Copeland A."/>
            <person name="Barry K.W."/>
            <person name="Cichocki N."/>
            <person name="Veneault-Fourrey C."/>
            <person name="LaButti K."/>
            <person name="Lindquist E.A."/>
            <person name="Lipzen A."/>
            <person name="Lundell T."/>
            <person name="Morin E."/>
            <person name="Murat C."/>
            <person name="Sun H."/>
            <person name="Tunlid A."/>
            <person name="Henrissat B."/>
            <person name="Grigoriev I.V."/>
            <person name="Hibbett D.S."/>
            <person name="Martin F."/>
            <person name="Nordberg H.P."/>
            <person name="Cantor M.N."/>
            <person name="Hua S.X."/>
        </authorList>
    </citation>
    <scope>NUCLEOTIDE SEQUENCE [LARGE SCALE GENOMIC DNA]</scope>
    <source>
        <strain evidence="2 3">MAFF 305830</strain>
    </source>
</reference>
<reference evidence="3" key="2">
    <citation type="submission" date="2015-01" db="EMBL/GenBank/DDBJ databases">
        <title>Evolutionary Origins and Diversification of the Mycorrhizal Mutualists.</title>
        <authorList>
            <consortium name="DOE Joint Genome Institute"/>
            <consortium name="Mycorrhizal Genomics Consortium"/>
            <person name="Kohler A."/>
            <person name="Kuo A."/>
            <person name="Nagy L.G."/>
            <person name="Floudas D."/>
            <person name="Copeland A."/>
            <person name="Barry K.W."/>
            <person name="Cichocki N."/>
            <person name="Veneault-Fourrey C."/>
            <person name="LaButti K."/>
            <person name="Lindquist E.A."/>
            <person name="Lipzen A."/>
            <person name="Lundell T."/>
            <person name="Morin E."/>
            <person name="Murat C."/>
            <person name="Riley R."/>
            <person name="Ohm R."/>
            <person name="Sun H."/>
            <person name="Tunlid A."/>
            <person name="Henrissat B."/>
            <person name="Grigoriev I.V."/>
            <person name="Hibbett D.S."/>
            <person name="Martin F."/>
        </authorList>
    </citation>
    <scope>NUCLEOTIDE SEQUENCE [LARGE SCALE GENOMIC DNA]</scope>
    <source>
        <strain evidence="3">MAFF 305830</strain>
    </source>
</reference>
<dbReference type="HOGENOM" id="CLU_1171235_0_0_1"/>
<proteinExistence type="predicted"/>
<dbReference type="EMBL" id="KN824304">
    <property type="protein sequence ID" value="KIM26741.1"/>
    <property type="molecule type" value="Genomic_DNA"/>
</dbReference>
<keyword evidence="3" id="KW-1185">Reference proteome</keyword>
<protein>
    <submittedName>
        <fullName evidence="2">Uncharacterized protein</fullName>
    </submittedName>
</protein>